<feature type="region of interest" description="Disordered" evidence="1">
    <location>
        <begin position="29"/>
        <end position="50"/>
    </location>
</feature>
<proteinExistence type="predicted"/>
<keyword evidence="3" id="KW-1185">Reference proteome</keyword>
<evidence type="ECO:0000256" key="1">
    <source>
        <dbReference type="SAM" id="MobiDB-lite"/>
    </source>
</evidence>
<reference evidence="2 3" key="1">
    <citation type="submission" date="2014-06" db="EMBL/GenBank/DDBJ databases">
        <authorList>
            <consortium name="DOE Joint Genome Institute"/>
            <person name="Kuo A."/>
            <person name="Kohler A."/>
            <person name="Nagy L.G."/>
            <person name="Floudas D."/>
            <person name="Copeland A."/>
            <person name="Barry K.W."/>
            <person name="Cichocki N."/>
            <person name="Veneault-Fourrey C."/>
            <person name="LaButti K."/>
            <person name="Lindquist E.A."/>
            <person name="Lipzen A."/>
            <person name="Lundell T."/>
            <person name="Morin E."/>
            <person name="Murat C."/>
            <person name="Sun H."/>
            <person name="Tunlid A."/>
            <person name="Henrissat B."/>
            <person name="Grigoriev I.V."/>
            <person name="Hibbett D.S."/>
            <person name="Martin F."/>
            <person name="Nordberg H.P."/>
            <person name="Cantor M.N."/>
            <person name="Hua S.X."/>
        </authorList>
    </citation>
    <scope>NUCLEOTIDE SEQUENCE [LARGE SCALE GENOMIC DNA]</scope>
    <source>
        <strain evidence="2 3">ATCC 200175</strain>
    </source>
</reference>
<protein>
    <submittedName>
        <fullName evidence="2">Uncharacterized protein</fullName>
    </submittedName>
</protein>
<dbReference type="EMBL" id="KN819345">
    <property type="protein sequence ID" value="KIJ14103.1"/>
    <property type="molecule type" value="Genomic_DNA"/>
</dbReference>
<dbReference type="HOGENOM" id="CLU_3125518_0_0_1"/>
<evidence type="ECO:0000313" key="3">
    <source>
        <dbReference type="Proteomes" id="UP000053647"/>
    </source>
</evidence>
<reference evidence="3" key="2">
    <citation type="submission" date="2015-01" db="EMBL/GenBank/DDBJ databases">
        <title>Evolutionary Origins and Diversification of the Mycorrhizal Mutualists.</title>
        <authorList>
            <consortium name="DOE Joint Genome Institute"/>
            <consortium name="Mycorrhizal Genomics Consortium"/>
            <person name="Kohler A."/>
            <person name="Kuo A."/>
            <person name="Nagy L.G."/>
            <person name="Floudas D."/>
            <person name="Copeland A."/>
            <person name="Barry K.W."/>
            <person name="Cichocki N."/>
            <person name="Veneault-Fourrey C."/>
            <person name="LaButti K."/>
            <person name="Lindquist E.A."/>
            <person name="Lipzen A."/>
            <person name="Lundell T."/>
            <person name="Morin E."/>
            <person name="Murat C."/>
            <person name="Riley R."/>
            <person name="Ohm R."/>
            <person name="Sun H."/>
            <person name="Tunlid A."/>
            <person name="Henrissat B."/>
            <person name="Grigoriev I.V."/>
            <person name="Hibbett D.S."/>
            <person name="Martin F."/>
        </authorList>
    </citation>
    <scope>NUCLEOTIDE SEQUENCE [LARGE SCALE GENOMIC DNA]</scope>
    <source>
        <strain evidence="3">ATCC 200175</strain>
    </source>
</reference>
<accession>A0A0C9TV27</accession>
<dbReference type="AlphaFoldDB" id="A0A0C9TV27"/>
<organism evidence="2 3">
    <name type="scientific">Paxillus involutus ATCC 200175</name>
    <dbReference type="NCBI Taxonomy" id="664439"/>
    <lineage>
        <taxon>Eukaryota</taxon>
        <taxon>Fungi</taxon>
        <taxon>Dikarya</taxon>
        <taxon>Basidiomycota</taxon>
        <taxon>Agaricomycotina</taxon>
        <taxon>Agaricomycetes</taxon>
        <taxon>Agaricomycetidae</taxon>
        <taxon>Boletales</taxon>
        <taxon>Paxilineae</taxon>
        <taxon>Paxillaceae</taxon>
        <taxon>Paxillus</taxon>
    </lineage>
</organism>
<gene>
    <name evidence="2" type="ORF">PAXINDRAFT_13020</name>
</gene>
<evidence type="ECO:0000313" key="2">
    <source>
        <dbReference type="EMBL" id="KIJ14103.1"/>
    </source>
</evidence>
<dbReference type="OrthoDB" id="410267at2759"/>
<dbReference type="Proteomes" id="UP000053647">
    <property type="component" value="Unassembled WGS sequence"/>
</dbReference>
<name>A0A0C9TV27_PAXIN</name>
<sequence>MDINNVGSISQALYPKANPIYDHLEASKWQATQLSTPPGPGPNEHRPGLL</sequence>